<keyword evidence="4" id="KW-1185">Reference proteome</keyword>
<reference evidence="3 4" key="1">
    <citation type="submission" date="2018-03" db="EMBL/GenBank/DDBJ databases">
        <title>Genomic Encyclopedia of Type Strains, Phase III (KMG-III): the genomes of soil and plant-associated and newly described type strains.</title>
        <authorList>
            <person name="Whitman W."/>
        </authorList>
    </citation>
    <scope>NUCLEOTIDE SEQUENCE [LARGE SCALE GENOMIC DNA]</scope>
    <source>
        <strain evidence="3 4">CGMCC 1.9313</strain>
    </source>
</reference>
<dbReference type="RefSeq" id="WP_106293177.1">
    <property type="nucleotide sequence ID" value="NZ_PVTH01000005.1"/>
</dbReference>
<dbReference type="Gene3D" id="3.40.50.1820">
    <property type="entry name" value="alpha/beta hydrolase"/>
    <property type="match status" value="1"/>
</dbReference>
<dbReference type="EMBL" id="PVTH01000005">
    <property type="protein sequence ID" value="PRY52771.1"/>
    <property type="molecule type" value="Genomic_DNA"/>
</dbReference>
<organism evidence="3 4">
    <name type="scientific">Arcticibacter pallidicorallinus</name>
    <dbReference type="NCBI Taxonomy" id="1259464"/>
    <lineage>
        <taxon>Bacteria</taxon>
        <taxon>Pseudomonadati</taxon>
        <taxon>Bacteroidota</taxon>
        <taxon>Sphingobacteriia</taxon>
        <taxon>Sphingobacteriales</taxon>
        <taxon>Sphingobacteriaceae</taxon>
        <taxon>Arcticibacter</taxon>
    </lineage>
</organism>
<dbReference type="InterPro" id="IPR000073">
    <property type="entry name" value="AB_hydrolase_1"/>
</dbReference>
<dbReference type="Proteomes" id="UP000238034">
    <property type="component" value="Unassembled WGS sequence"/>
</dbReference>
<sequence>MFGFKNIAKTLITTISLFGFLNAFSQVSPDIKPTICLLGGTPSSAKIVDEIPEDLKAKYNFISFNRPGFGDTPNKTWNEEDLFDLASKAGLKSGDFGVIGVSGGGPLAILIAQRFKLKYCGVISGMVPSKDYFPFADSTFTKPLMISVLRGFDDFKKTIEEFPNVNEILKQADSPAPIAIRACFDDLHFILRGTTFSNHTYDQMKVNWIHGENDKNVALKSAQSFLAKFKNSKLTVIPGAAHSIDARLLVRQLADQWD</sequence>
<feature type="signal peptide" evidence="1">
    <location>
        <begin position="1"/>
        <end position="25"/>
    </location>
</feature>
<dbReference type="AlphaFoldDB" id="A0A2T0U4C8"/>
<gene>
    <name evidence="3" type="ORF">B0I27_105240</name>
</gene>
<protein>
    <submittedName>
        <fullName evidence="3">Pimeloyl-ACP methyl ester carboxylesterase</fullName>
    </submittedName>
</protein>
<dbReference type="SUPFAM" id="SSF53474">
    <property type="entry name" value="alpha/beta-Hydrolases"/>
    <property type="match status" value="1"/>
</dbReference>
<feature type="domain" description="AB hydrolase-1" evidence="2">
    <location>
        <begin position="54"/>
        <end position="243"/>
    </location>
</feature>
<feature type="chain" id="PRO_5015417781" evidence="1">
    <location>
        <begin position="26"/>
        <end position="258"/>
    </location>
</feature>
<evidence type="ECO:0000313" key="4">
    <source>
        <dbReference type="Proteomes" id="UP000238034"/>
    </source>
</evidence>
<keyword evidence="1" id="KW-0732">Signal</keyword>
<dbReference type="InterPro" id="IPR029058">
    <property type="entry name" value="AB_hydrolase_fold"/>
</dbReference>
<evidence type="ECO:0000259" key="2">
    <source>
        <dbReference type="Pfam" id="PF12697"/>
    </source>
</evidence>
<dbReference type="Pfam" id="PF12697">
    <property type="entry name" value="Abhydrolase_6"/>
    <property type="match status" value="1"/>
</dbReference>
<name>A0A2T0U4C8_9SPHI</name>
<evidence type="ECO:0000256" key="1">
    <source>
        <dbReference type="SAM" id="SignalP"/>
    </source>
</evidence>
<accession>A0A2T0U4C8</accession>
<comment type="caution">
    <text evidence="3">The sequence shown here is derived from an EMBL/GenBank/DDBJ whole genome shotgun (WGS) entry which is preliminary data.</text>
</comment>
<evidence type="ECO:0000313" key="3">
    <source>
        <dbReference type="EMBL" id="PRY52771.1"/>
    </source>
</evidence>
<proteinExistence type="predicted"/>